<dbReference type="SMART" id="SM00710">
    <property type="entry name" value="PbH1"/>
    <property type="match status" value="4"/>
</dbReference>
<organism evidence="3">
    <name type="scientific">CrAss-like virus sp. ctUXy6</name>
    <dbReference type="NCBI Taxonomy" id="2825835"/>
    <lineage>
        <taxon>Viruses</taxon>
        <taxon>Duplodnaviria</taxon>
        <taxon>Heunggongvirae</taxon>
        <taxon>Uroviricota</taxon>
        <taxon>Caudoviricetes</taxon>
        <taxon>Crassvirales</taxon>
    </lineage>
</organism>
<evidence type="ECO:0000313" key="3">
    <source>
        <dbReference type="EMBL" id="DAG02632.1"/>
    </source>
</evidence>
<dbReference type="SUPFAM" id="SSF51126">
    <property type="entry name" value="Pectin lyase-like"/>
    <property type="match status" value="1"/>
</dbReference>
<dbReference type="InterPro" id="IPR011050">
    <property type="entry name" value="Pectin_lyase_fold/virulence"/>
</dbReference>
<proteinExistence type="predicted"/>
<dbReference type="GO" id="GO:0051701">
    <property type="term" value="P:biological process involved in interaction with host"/>
    <property type="evidence" value="ECO:0007669"/>
    <property type="project" value="UniProtKB-ARBA"/>
</dbReference>
<dbReference type="EMBL" id="BK016212">
    <property type="protein sequence ID" value="DAG02632.1"/>
    <property type="molecule type" value="Genomic_DNA"/>
</dbReference>
<reference evidence="3" key="1">
    <citation type="journal article" date="2021" name="Proc. Natl. Acad. Sci. U.S.A.">
        <title>A Catalog of Tens of Thousands of Viruses from Human Metagenomes Reveals Hidden Associations with Chronic Diseases.</title>
        <authorList>
            <person name="Tisza M.J."/>
            <person name="Buck C.B."/>
        </authorList>
    </citation>
    <scope>NUCLEOTIDE SEQUENCE</scope>
    <source>
        <strain evidence="3">CtUXy6</strain>
    </source>
</reference>
<dbReference type="InterPro" id="IPR006626">
    <property type="entry name" value="PbH1"/>
</dbReference>
<comment type="subcellular location">
    <subcellularLocation>
        <location evidence="1">Virion</location>
    </subcellularLocation>
</comment>
<evidence type="ECO:0000256" key="2">
    <source>
        <dbReference type="ARBA" id="ARBA00022844"/>
    </source>
</evidence>
<dbReference type="InterPro" id="IPR012334">
    <property type="entry name" value="Pectin_lyas_fold"/>
</dbReference>
<protein>
    <submittedName>
        <fullName evidence="3">Preneck appendage protein helix, VIRAL PROTEIN.05A</fullName>
    </submittedName>
</protein>
<evidence type="ECO:0000256" key="1">
    <source>
        <dbReference type="ARBA" id="ARBA00004328"/>
    </source>
</evidence>
<sequence length="977" mass="108886">MDRCLKDKAHFIIAQTIWNNKNGKAVFAEQVFDRCQRKFQDEINRELYKLIEEGGGGSAGKDGKTPVLKAGEITSLPYGSEPTFKLVYEGNNHEGNPVYRMDLRIPQGKPGEDGDDGDDGISPTLRLTEQGIEVSYDKGSTWSLLVPISEFHITNNITNEYINNPDEEDITVIDDKLKFKDKEYNLSEFSGLGRTYLRKNIIGSKNVLTYDMFNSSSTIYHIQYNYDLDGKTIVIPSDSILLFEGGSFYNGTIVGNHTTILSNNKCFESITIVGTINGYVYSSWWQYSESDDAGQTELLKSIVNINADYIRIDSNFNVINPHIELNGASDKILDYEGSFIKVNKSDYSSSASVSYAVLKLGNCSNIVIKNMREQGDVLEHYEDGTTFTGNKLCKGIEIYDNCSNITIENCTCNYNIGDGIEIVSTNNTGIYIKDILVKDCVCDYNRRQGYSVEAGNNIILNNCLARYTGKYLKENACGFDVEPWANNNVPQKITLVNCVAEYSENFDFMFSSSVANHEGEDIQLTGCTFEKISIYNAKNLNVYRSTIYKNFKVYGDTYYDNPVRVQQCNIGRVYLQQITNTDFTQCNIFNTDTTSAIATIGIYGDITTTTSFKQCYISNTENAQRMLLRSSNTNFDNVIVNFEDCVFDENSNYVDTDVNLFIYFSKVKIHNCIFNIKHKLRFYGCLEIDCSNNKFYNKGEATSLILIDGQDYADREKIVDISFVNNYFENSQYLYTIKHTIDVDDILKIVQLINTSLDNLYELDTCKGRAVIITKDTACSIKNNTVTYDIAILNDYNKQMGVSYFNTVIGKPVWWNGTTWITYPDSGGEGGGADGKTPVMQIGNVTTVDAGEAATANVRQDGTDVSGNPIYKIDFGIPRGANGDDGYDGKTPVFETGTITTLEPNQPATCTITKTGDDPQGNPIYKVDVGIPKGDTGAPGATPSLDGYATEEWVTTQITNTVGIINASLDNINGEIV</sequence>
<keyword evidence="2" id="KW-0946">Virion</keyword>
<dbReference type="GO" id="GO:0044423">
    <property type="term" value="C:virion component"/>
    <property type="evidence" value="ECO:0007669"/>
    <property type="project" value="UniProtKB-KW"/>
</dbReference>
<accession>A0A8S5V7F5</accession>
<name>A0A8S5V7F5_9CAUD</name>
<dbReference type="GO" id="GO:0019058">
    <property type="term" value="P:viral life cycle"/>
    <property type="evidence" value="ECO:0007669"/>
    <property type="project" value="UniProtKB-ARBA"/>
</dbReference>
<dbReference type="Gene3D" id="2.160.20.10">
    <property type="entry name" value="Single-stranded right-handed beta-helix, Pectin lyase-like"/>
    <property type="match status" value="1"/>
</dbReference>